<dbReference type="GO" id="GO:0000160">
    <property type="term" value="P:phosphorelay signal transduction system"/>
    <property type="evidence" value="ECO:0007669"/>
    <property type="project" value="InterPro"/>
</dbReference>
<gene>
    <name evidence="4" type="ORF">CGW93_02640</name>
</gene>
<dbReference type="Pfam" id="PF08665">
    <property type="entry name" value="PglZ"/>
    <property type="match status" value="1"/>
</dbReference>
<dbReference type="Proteomes" id="UP000216312">
    <property type="component" value="Unassembled WGS sequence"/>
</dbReference>
<dbReference type="InterPro" id="IPR011006">
    <property type="entry name" value="CheY-like_superfamily"/>
</dbReference>
<dbReference type="PANTHER" id="PTHR44591:SF3">
    <property type="entry name" value="RESPONSE REGULATORY DOMAIN-CONTAINING PROTEIN"/>
    <property type="match status" value="1"/>
</dbReference>
<accession>A0A257LVR3</accession>
<evidence type="ECO:0000313" key="4">
    <source>
        <dbReference type="EMBL" id="OYV03046.1"/>
    </source>
</evidence>
<dbReference type="Gene3D" id="3.40.50.2300">
    <property type="match status" value="1"/>
</dbReference>
<evidence type="ECO:0000256" key="2">
    <source>
        <dbReference type="PROSITE-ProRule" id="PRU00169"/>
    </source>
</evidence>
<dbReference type="InterPro" id="IPR050595">
    <property type="entry name" value="Bact_response_regulator"/>
</dbReference>
<dbReference type="Pfam" id="PF00072">
    <property type="entry name" value="Response_reg"/>
    <property type="match status" value="1"/>
</dbReference>
<reference evidence="5" key="1">
    <citation type="submission" date="2017-07" db="EMBL/GenBank/DDBJ databases">
        <title>Novel pathways for hydrocarbon cycling and metabolic interdependencies in hydrothermal sediment communities.</title>
        <authorList>
            <person name="Dombrowski N."/>
            <person name="Seitz K."/>
            <person name="Teske A."/>
            <person name="Baker B."/>
        </authorList>
    </citation>
    <scope>NUCLEOTIDE SEQUENCE [LARGE SCALE GENOMIC DNA]</scope>
</reference>
<dbReference type="InterPro" id="IPR001789">
    <property type="entry name" value="Sig_transdc_resp-reg_receiver"/>
</dbReference>
<dbReference type="SUPFAM" id="SSF52172">
    <property type="entry name" value="CheY-like"/>
    <property type="match status" value="1"/>
</dbReference>
<dbReference type="AlphaFoldDB" id="A0A257LVR3"/>
<dbReference type="PROSITE" id="PS50110">
    <property type="entry name" value="RESPONSE_REGULATORY"/>
    <property type="match status" value="1"/>
</dbReference>
<comment type="caution">
    <text evidence="4">The sequence shown here is derived from an EMBL/GenBank/DDBJ whole genome shotgun (WGS) entry which is preliminary data.</text>
</comment>
<evidence type="ECO:0000313" key="5">
    <source>
        <dbReference type="Proteomes" id="UP000216312"/>
    </source>
</evidence>
<dbReference type="EMBL" id="NMUJ01000026">
    <property type="protein sequence ID" value="OYV03046.1"/>
    <property type="molecule type" value="Genomic_DNA"/>
</dbReference>
<dbReference type="SMART" id="SM00448">
    <property type="entry name" value="REC"/>
    <property type="match status" value="1"/>
</dbReference>
<proteinExistence type="predicted"/>
<protein>
    <recommendedName>
        <fullName evidence="3">Response regulatory domain-containing protein</fullName>
    </recommendedName>
</protein>
<keyword evidence="1 2" id="KW-0597">Phosphoprotein</keyword>
<dbReference type="InterPro" id="IPR017850">
    <property type="entry name" value="Alkaline_phosphatase_core_sf"/>
</dbReference>
<organism evidence="4 5">
    <name type="scientific">candidate division WOR-3 bacterium 4484_18</name>
    <dbReference type="NCBI Taxonomy" id="2020626"/>
    <lineage>
        <taxon>Bacteria</taxon>
        <taxon>Bacteria division WOR-3</taxon>
    </lineage>
</organism>
<name>A0A257LVR3_UNCW3</name>
<feature type="modified residue" description="4-aspartylphosphate" evidence="2">
    <location>
        <position position="53"/>
    </location>
</feature>
<dbReference type="SUPFAM" id="SSF53649">
    <property type="entry name" value="Alkaline phosphatase-like"/>
    <property type="match status" value="1"/>
</dbReference>
<sequence length="498" mass="57940">MKPRILWIDDEIVTLEPLIKLLENAGYYVIPAASGDKGIEILLNDRIDLVLLDEIMPGKDGLAVLNDMHALGIDVPVVMVTKVEDADFITETLSKKVAGFVIKPIKFAQLYAVVKQILEQPQLVEKELPKEYTRFYNNVMERLNRGDITPEGWIDIYKSLLKWDISIDIPGFHELHDGLWEKVEKHFSQYVEHHYRDWVEGTGPLLSPYVVKEELLPFLYEHKRMLFLLMDCMRFDVWWAIKKELTPMYHIDESAYYSILPTATPFARNAIFSGEFPIDFVKQYPDAWRNNECERPAFMKRWGGTKNVAFVKIIKSEDAEVLPDILANYKRYPLIVVVVNLIDMLVHRPKHGLLYEVVQDIKGLRDLSALWFSKSMLLNFIRGLHSHGYAIFLTTDHGAILGRKGVKIYGGEHISPSLRYKYDRFIKVEDKRAAMLINEPRGYRLAPENMQFAIAKEDYFFIYPTHPDVYEKRYKFLFQHGGISLQEMIIPLVKLEPL</sequence>
<feature type="domain" description="Response regulatory" evidence="3">
    <location>
        <begin position="4"/>
        <end position="118"/>
    </location>
</feature>
<evidence type="ECO:0000259" key="3">
    <source>
        <dbReference type="PROSITE" id="PS50110"/>
    </source>
</evidence>
<evidence type="ECO:0000256" key="1">
    <source>
        <dbReference type="ARBA" id="ARBA00022553"/>
    </source>
</evidence>
<dbReference type="PANTHER" id="PTHR44591">
    <property type="entry name" value="STRESS RESPONSE REGULATOR PROTEIN 1"/>
    <property type="match status" value="1"/>
</dbReference>